<name>A0A5N5T5Y3_9CRUS</name>
<dbReference type="Proteomes" id="UP000326759">
    <property type="component" value="Unassembled WGS sequence"/>
</dbReference>
<dbReference type="AlphaFoldDB" id="A0A5N5T5Y3"/>
<evidence type="ECO:0000313" key="2">
    <source>
        <dbReference type="Proteomes" id="UP000326759"/>
    </source>
</evidence>
<sequence>MYLSERACYNDVDCNPSIIQECNDDSDCFFEWDKLEKGVKPKCKDQTLFVTCGLNVEKYMNEKCSKF</sequence>
<protein>
    <submittedName>
        <fullName evidence="1">Uncharacterized protein</fullName>
    </submittedName>
</protein>
<gene>
    <name evidence="1" type="ORF">Anas_11327</name>
</gene>
<evidence type="ECO:0000313" key="1">
    <source>
        <dbReference type="EMBL" id="KAB7501549.1"/>
    </source>
</evidence>
<dbReference type="EMBL" id="SEYY01010229">
    <property type="protein sequence ID" value="KAB7501549.1"/>
    <property type="molecule type" value="Genomic_DNA"/>
</dbReference>
<accession>A0A5N5T5Y3</accession>
<comment type="caution">
    <text evidence="1">The sequence shown here is derived from an EMBL/GenBank/DDBJ whole genome shotgun (WGS) entry which is preliminary data.</text>
</comment>
<organism evidence="1 2">
    <name type="scientific">Armadillidium nasatum</name>
    <dbReference type="NCBI Taxonomy" id="96803"/>
    <lineage>
        <taxon>Eukaryota</taxon>
        <taxon>Metazoa</taxon>
        <taxon>Ecdysozoa</taxon>
        <taxon>Arthropoda</taxon>
        <taxon>Crustacea</taxon>
        <taxon>Multicrustacea</taxon>
        <taxon>Malacostraca</taxon>
        <taxon>Eumalacostraca</taxon>
        <taxon>Peracarida</taxon>
        <taxon>Isopoda</taxon>
        <taxon>Oniscidea</taxon>
        <taxon>Crinocheta</taxon>
        <taxon>Armadillidiidae</taxon>
        <taxon>Armadillidium</taxon>
    </lineage>
</organism>
<keyword evidence="2" id="KW-1185">Reference proteome</keyword>
<reference evidence="1 2" key="1">
    <citation type="journal article" date="2019" name="PLoS Biol.">
        <title>Sex chromosomes control vertical transmission of feminizing Wolbachia symbionts in an isopod.</title>
        <authorList>
            <person name="Becking T."/>
            <person name="Chebbi M.A."/>
            <person name="Giraud I."/>
            <person name="Moumen B."/>
            <person name="Laverre T."/>
            <person name="Caubet Y."/>
            <person name="Peccoud J."/>
            <person name="Gilbert C."/>
            <person name="Cordaux R."/>
        </authorList>
    </citation>
    <scope>NUCLEOTIDE SEQUENCE [LARGE SCALE GENOMIC DNA]</scope>
    <source>
        <strain evidence="1">ANa2</strain>
        <tissue evidence="1">Whole body excluding digestive tract and cuticle</tissue>
    </source>
</reference>
<proteinExistence type="predicted"/>